<proteinExistence type="inferred from homology"/>
<evidence type="ECO:0000313" key="7">
    <source>
        <dbReference type="WBParaSite" id="jg13608"/>
    </source>
</evidence>
<evidence type="ECO:0000256" key="4">
    <source>
        <dbReference type="ARBA" id="ARBA00032690"/>
    </source>
</evidence>
<keyword evidence="6" id="KW-1185">Reference proteome</keyword>
<evidence type="ECO:0000256" key="3">
    <source>
        <dbReference type="ARBA" id="ARBA00023228"/>
    </source>
</evidence>
<name>A0A915CX59_9BILA</name>
<feature type="region of interest" description="Disordered" evidence="5">
    <location>
        <begin position="113"/>
        <end position="134"/>
    </location>
</feature>
<evidence type="ECO:0000256" key="1">
    <source>
        <dbReference type="ARBA" id="ARBA00004371"/>
    </source>
</evidence>
<evidence type="ECO:0000256" key="2">
    <source>
        <dbReference type="ARBA" id="ARBA00010627"/>
    </source>
</evidence>
<organism evidence="6 7">
    <name type="scientific">Ditylenchus dipsaci</name>
    <dbReference type="NCBI Taxonomy" id="166011"/>
    <lineage>
        <taxon>Eukaryota</taxon>
        <taxon>Metazoa</taxon>
        <taxon>Ecdysozoa</taxon>
        <taxon>Nematoda</taxon>
        <taxon>Chromadorea</taxon>
        <taxon>Rhabditida</taxon>
        <taxon>Tylenchina</taxon>
        <taxon>Tylenchomorpha</taxon>
        <taxon>Sphaerularioidea</taxon>
        <taxon>Anguinidae</taxon>
        <taxon>Anguininae</taxon>
        <taxon>Ditylenchus</taxon>
    </lineage>
</organism>
<evidence type="ECO:0000313" key="6">
    <source>
        <dbReference type="Proteomes" id="UP000887574"/>
    </source>
</evidence>
<dbReference type="Proteomes" id="UP000887574">
    <property type="component" value="Unplaced"/>
</dbReference>
<dbReference type="GO" id="GO:0005085">
    <property type="term" value="F:guanyl-nucleotide exchange factor activity"/>
    <property type="evidence" value="ECO:0007669"/>
    <property type="project" value="TreeGrafter"/>
</dbReference>
<evidence type="ECO:0000256" key="5">
    <source>
        <dbReference type="SAM" id="MobiDB-lite"/>
    </source>
</evidence>
<comment type="subcellular location">
    <subcellularLocation>
        <location evidence="1">Lysosome</location>
    </subcellularLocation>
</comment>
<accession>A0A915CX59</accession>
<comment type="similarity">
    <text evidence="2">Belongs to the LAMTOR4 family.</text>
</comment>
<dbReference type="PANTHER" id="PTHR33967:SF1">
    <property type="entry name" value="RAGULATOR COMPLEX PROTEIN LAMTOR4"/>
    <property type="match status" value="1"/>
</dbReference>
<reference evidence="7" key="1">
    <citation type="submission" date="2022-11" db="UniProtKB">
        <authorList>
            <consortium name="WormBaseParasite"/>
        </authorList>
    </citation>
    <scope>IDENTIFICATION</scope>
</reference>
<dbReference type="GO" id="GO:0032008">
    <property type="term" value="P:positive regulation of TOR signaling"/>
    <property type="evidence" value="ECO:0007669"/>
    <property type="project" value="InterPro"/>
</dbReference>
<dbReference type="GO" id="GO:0071230">
    <property type="term" value="P:cellular response to amino acid stimulus"/>
    <property type="evidence" value="ECO:0007669"/>
    <property type="project" value="InterPro"/>
</dbReference>
<protein>
    <recommendedName>
        <fullName evidence="4">Late endosomal/lysosomal adaptor and MAPK and MTOR activator 4</fullName>
    </recommendedName>
</protein>
<dbReference type="GO" id="GO:0071986">
    <property type="term" value="C:Ragulator complex"/>
    <property type="evidence" value="ECO:0007669"/>
    <property type="project" value="InterPro"/>
</dbReference>
<keyword evidence="3" id="KW-0458">Lysosome</keyword>
<dbReference type="AlphaFoldDB" id="A0A915CX59"/>
<dbReference type="WBParaSite" id="jg13608">
    <property type="protein sequence ID" value="jg13608"/>
    <property type="gene ID" value="jg13608"/>
</dbReference>
<dbReference type="GO" id="GO:0005764">
    <property type="term" value="C:lysosome"/>
    <property type="evidence" value="ECO:0007669"/>
    <property type="project" value="UniProtKB-SubCell"/>
</dbReference>
<sequence length="134" mass="14639">MDDNLNVDNGVVKVKVFCLMTQLSDPTSFLSKIPDQCGYLVLQDGAILKSDGDLANAERLAGVVRKIEQISAGDSLVAGEKFDEIIVSYPTFYYKITSANQLIYVVKRRNSASSEGLSPKSTPHQHNSTRALNS</sequence>
<dbReference type="InterPro" id="IPR034601">
    <property type="entry name" value="LAMTOR4"/>
</dbReference>
<dbReference type="PANTHER" id="PTHR33967">
    <property type="entry name" value="RAGULATOR COMPLEX PROTEIN LAMTOR4"/>
    <property type="match status" value="1"/>
</dbReference>